<proteinExistence type="inferred from homology"/>
<dbReference type="InterPro" id="IPR018948">
    <property type="entry name" value="GTP-bd_TrmE_N"/>
</dbReference>
<protein>
    <recommendedName>
        <fullName evidence="10">tRNA modification GTPase MnmE</fullName>
        <ecNumber evidence="10">3.6.-.-</ecNumber>
    </recommendedName>
</protein>
<feature type="binding site" evidence="10">
    <location>
        <begin position="227"/>
        <end position="232"/>
    </location>
    <ligand>
        <name>GTP</name>
        <dbReference type="ChEBI" id="CHEBI:37565"/>
    </ligand>
</feature>
<feature type="binding site" evidence="10">
    <location>
        <position position="23"/>
    </location>
    <ligand>
        <name>(6S)-5-formyl-5,6,7,8-tetrahydrofolate</name>
        <dbReference type="ChEBI" id="CHEBI:57457"/>
    </ligand>
</feature>
<evidence type="ECO:0000256" key="3">
    <source>
        <dbReference type="ARBA" id="ARBA00022694"/>
    </source>
</evidence>
<comment type="subunit">
    <text evidence="10">Homodimer. Heterotetramer of two MnmE and two MnmG subunits.</text>
</comment>
<dbReference type="PROSITE" id="PS51709">
    <property type="entry name" value="G_TRME"/>
    <property type="match status" value="1"/>
</dbReference>
<evidence type="ECO:0000256" key="1">
    <source>
        <dbReference type="ARBA" id="ARBA00011043"/>
    </source>
</evidence>
<feature type="binding site" evidence="10">
    <location>
        <position position="248"/>
    </location>
    <ligand>
        <name>K(+)</name>
        <dbReference type="ChEBI" id="CHEBI:29103"/>
    </ligand>
</feature>
<dbReference type="NCBIfam" id="TIGR00231">
    <property type="entry name" value="small_GTP"/>
    <property type="match status" value="1"/>
</dbReference>
<feature type="binding site" evidence="10">
    <location>
        <position position="120"/>
    </location>
    <ligand>
        <name>(6S)-5-formyl-5,6,7,8-tetrahydrofolate</name>
        <dbReference type="ChEBI" id="CHEBI:57457"/>
    </ligand>
</feature>
<evidence type="ECO:0000313" key="13">
    <source>
        <dbReference type="EMBL" id="PLK58419.1"/>
    </source>
</evidence>
<keyword evidence="5 10" id="KW-0547">Nucleotide-binding</keyword>
<evidence type="ECO:0000256" key="6">
    <source>
        <dbReference type="ARBA" id="ARBA00022801"/>
    </source>
</evidence>
<comment type="similarity">
    <text evidence="1 10 11">Belongs to the TRAFAC class TrmE-Era-EngA-EngB-Septin-like GTPase superfamily. TrmE GTPase family.</text>
</comment>
<dbReference type="PANTHER" id="PTHR42714">
    <property type="entry name" value="TRNA MODIFICATION GTPASE GTPBP3"/>
    <property type="match status" value="1"/>
</dbReference>
<feature type="domain" description="TrmE-type G" evidence="12">
    <location>
        <begin position="217"/>
        <end position="383"/>
    </location>
</feature>
<dbReference type="InterPro" id="IPR027368">
    <property type="entry name" value="MnmE_dom2"/>
</dbReference>
<dbReference type="SUPFAM" id="SSF52540">
    <property type="entry name" value="P-loop containing nucleoside triphosphate hydrolases"/>
    <property type="match status" value="1"/>
</dbReference>
<dbReference type="InterPro" id="IPR027266">
    <property type="entry name" value="TrmE/GcvT-like"/>
</dbReference>
<dbReference type="GO" id="GO:0002098">
    <property type="term" value="P:tRNA wobble uridine modification"/>
    <property type="evidence" value="ECO:0007669"/>
    <property type="project" value="TreeGrafter"/>
</dbReference>
<organism evidence="13 14">
    <name type="scientific">Candidatus Palibaumannia cicadellinicola</name>
    <dbReference type="NCBI Taxonomy" id="186490"/>
    <lineage>
        <taxon>Bacteria</taxon>
        <taxon>Pseudomonadati</taxon>
        <taxon>Pseudomonadota</taxon>
        <taxon>Gammaproteobacteria</taxon>
        <taxon>Candidatus Palibaumannia</taxon>
    </lineage>
</organism>
<keyword evidence="2 10" id="KW-0963">Cytoplasm</keyword>
<keyword evidence="7 10" id="KW-0460">Magnesium</keyword>
<feature type="binding site" evidence="10">
    <location>
        <begin position="337"/>
        <end position="340"/>
    </location>
    <ligand>
        <name>GTP</name>
        <dbReference type="ChEBI" id="CHEBI:37565"/>
    </ligand>
</feature>
<dbReference type="GO" id="GO:0005525">
    <property type="term" value="F:GTP binding"/>
    <property type="evidence" value="ECO:0007669"/>
    <property type="project" value="UniProtKB-UniRule"/>
</dbReference>
<dbReference type="FunFam" id="3.30.1360.120:FF:000001">
    <property type="entry name" value="tRNA modification GTPase MnmE"/>
    <property type="match status" value="1"/>
</dbReference>
<evidence type="ECO:0000256" key="4">
    <source>
        <dbReference type="ARBA" id="ARBA00022723"/>
    </source>
</evidence>
<dbReference type="Gene3D" id="3.30.1360.120">
    <property type="entry name" value="Probable tRNA modification gtpase trme, domain 1"/>
    <property type="match status" value="1"/>
</dbReference>
<dbReference type="OrthoDB" id="9805918at2"/>
<reference evidence="13 14" key="1">
    <citation type="submission" date="2017-06" db="EMBL/GenBank/DDBJ databases">
        <title>Metabolic interaction between xylem feeders and their symbionts.</title>
        <authorList>
            <person name="Chouaia B."/>
        </authorList>
    </citation>
    <scope>NUCLEOTIDE SEQUENCE [LARGE SCALE GENOMIC DNA]</scope>
    <source>
        <strain evidence="13 14">Gra</strain>
    </source>
</reference>
<keyword evidence="3 10" id="KW-0819">tRNA processing</keyword>
<dbReference type="EMBL" id="NJPO01000127">
    <property type="protein sequence ID" value="PLK58419.1"/>
    <property type="molecule type" value="Genomic_DNA"/>
</dbReference>
<dbReference type="NCBIfam" id="TIGR00450">
    <property type="entry name" value="mnmE_trmE_thdF"/>
    <property type="match status" value="1"/>
</dbReference>
<feature type="binding site" evidence="10">
    <location>
        <position position="231"/>
    </location>
    <ligand>
        <name>Mg(2+)</name>
        <dbReference type="ChEBI" id="CHEBI:18420"/>
    </ligand>
</feature>
<keyword evidence="9 10" id="KW-0342">GTP-binding</keyword>
<dbReference type="GO" id="GO:0030488">
    <property type="term" value="P:tRNA methylation"/>
    <property type="evidence" value="ECO:0007669"/>
    <property type="project" value="TreeGrafter"/>
</dbReference>
<evidence type="ECO:0000256" key="5">
    <source>
        <dbReference type="ARBA" id="ARBA00022741"/>
    </source>
</evidence>
<dbReference type="InterPro" id="IPR025867">
    <property type="entry name" value="MnmE_helical"/>
</dbReference>
<evidence type="ECO:0000256" key="11">
    <source>
        <dbReference type="RuleBase" id="RU003313"/>
    </source>
</evidence>
<dbReference type="InterPro" id="IPR031168">
    <property type="entry name" value="G_TrmE"/>
</dbReference>
<dbReference type="Proteomes" id="UP000234253">
    <property type="component" value="Unassembled WGS sequence"/>
</dbReference>
<dbReference type="InterPro" id="IPR006073">
    <property type="entry name" value="GTP-bd"/>
</dbReference>
<dbReference type="Gene3D" id="1.20.120.430">
    <property type="entry name" value="tRNA modification GTPase MnmE domain 2"/>
    <property type="match status" value="1"/>
</dbReference>
<dbReference type="CDD" id="cd14858">
    <property type="entry name" value="TrmE_N"/>
    <property type="match status" value="1"/>
</dbReference>
<comment type="subcellular location">
    <subcellularLocation>
        <location evidence="10">Cytoplasm</location>
    </subcellularLocation>
</comment>
<evidence type="ECO:0000256" key="10">
    <source>
        <dbReference type="HAMAP-Rule" id="MF_00379"/>
    </source>
</evidence>
<accession>A0A2N4XWJ7</accession>
<dbReference type="NCBIfam" id="NF003661">
    <property type="entry name" value="PRK05291.1-3"/>
    <property type="match status" value="1"/>
</dbReference>
<dbReference type="Pfam" id="PF10396">
    <property type="entry name" value="TrmE_N"/>
    <property type="match status" value="1"/>
</dbReference>
<feature type="binding site" evidence="10">
    <location>
        <position position="461"/>
    </location>
    <ligand>
        <name>(6S)-5-formyl-5,6,7,8-tetrahydrofolate</name>
        <dbReference type="ChEBI" id="CHEBI:57457"/>
    </ligand>
</feature>
<evidence type="ECO:0000256" key="7">
    <source>
        <dbReference type="ARBA" id="ARBA00022842"/>
    </source>
</evidence>
<feature type="binding site" evidence="10">
    <location>
        <begin position="271"/>
        <end position="274"/>
    </location>
    <ligand>
        <name>GTP</name>
        <dbReference type="ChEBI" id="CHEBI:37565"/>
    </ligand>
</feature>
<keyword evidence="4 10" id="KW-0479">Metal-binding</keyword>
<keyword evidence="6 10" id="KW-0378">Hydrolase</keyword>
<dbReference type="PANTHER" id="PTHR42714:SF2">
    <property type="entry name" value="TRNA MODIFICATION GTPASE GTPBP3, MITOCHONDRIAL"/>
    <property type="match status" value="1"/>
</dbReference>
<comment type="function">
    <text evidence="10">Exhibits a very high intrinsic GTPase hydrolysis rate. Involved in the addition of a carboxymethylaminomethyl (cmnm) group at the wobble position (U34) of certain tRNAs, forming tRNA-cmnm(5)s(2)U34.</text>
</comment>
<dbReference type="PRINTS" id="PR00449">
    <property type="entry name" value="RASTRNSFRMNG"/>
</dbReference>
<dbReference type="InterPro" id="IPR005225">
    <property type="entry name" value="Small_GTP-bd"/>
</dbReference>
<dbReference type="RefSeq" id="WP_101626995.1">
    <property type="nucleotide sequence ID" value="NZ_NJPO01000127.1"/>
</dbReference>
<sequence length="461" mass="50846">MSILHTIVAHATPNGRSSVGILRISGSLTTMVAQQLLGKLPRQRQAEYLPFYDRDGTILDKGIALFFPGPHSFTGEDVLELHGHGGPVILDILLQSILTLPGIRIARPGEFSERAFLNDKIDLTQAEAIADLIDASSVQAARAAVSSLRGIFSQKINTIITELTKIRIDIEAIINFPDLEERNISSESNIKNSLKKIISNLSLIRTEAYQSSILRDGIKVVITGKPNVGKSSIINALSCREVAIVTAIAGTTRDVLHEHINLDGIPIHIIDTAGLCNSSNDEIERIGIKRAWCEIEQADHILLVVDSSTTQLDQTNLLYEIFIQHFPSGKPVTIIRNKADLTSDKIGKKISKIKENEYSFITLSALSGEGINVLREHLKHSIGFTISTENNGFLARRRHLDALKTAEQYLRHGKDHILFPDQIELLAEDLQLAHKALSEITGQLTSNDLLTMIFSRFCIGK</sequence>
<dbReference type="GO" id="GO:0005829">
    <property type="term" value="C:cytosol"/>
    <property type="evidence" value="ECO:0007669"/>
    <property type="project" value="TreeGrafter"/>
</dbReference>
<name>A0A2N4XWJ7_9GAMM</name>
<keyword evidence="8 10" id="KW-0630">Potassium</keyword>
<dbReference type="AlphaFoldDB" id="A0A2N4XWJ7"/>
<evidence type="ECO:0000256" key="2">
    <source>
        <dbReference type="ARBA" id="ARBA00022490"/>
    </source>
</evidence>
<dbReference type="GO" id="GO:0046872">
    <property type="term" value="F:metal ion binding"/>
    <property type="evidence" value="ECO:0007669"/>
    <property type="project" value="UniProtKB-KW"/>
</dbReference>
<feature type="binding site" evidence="10">
    <location>
        <position position="246"/>
    </location>
    <ligand>
        <name>K(+)</name>
        <dbReference type="ChEBI" id="CHEBI:29103"/>
    </ligand>
</feature>
<dbReference type="Pfam" id="PF01926">
    <property type="entry name" value="MMR_HSR1"/>
    <property type="match status" value="1"/>
</dbReference>
<dbReference type="CDD" id="cd04164">
    <property type="entry name" value="trmE"/>
    <property type="match status" value="1"/>
</dbReference>
<feature type="binding site" evidence="10">
    <location>
        <position position="252"/>
    </location>
    <ligand>
        <name>Mg(2+)</name>
        <dbReference type="ChEBI" id="CHEBI:18420"/>
    </ligand>
</feature>
<feature type="binding site" evidence="10">
    <location>
        <position position="80"/>
    </location>
    <ligand>
        <name>(6S)-5-formyl-5,6,7,8-tetrahydrofolate</name>
        <dbReference type="ChEBI" id="CHEBI:57457"/>
    </ligand>
</feature>
<dbReference type="InterPro" id="IPR027417">
    <property type="entry name" value="P-loop_NTPase"/>
</dbReference>
<evidence type="ECO:0000256" key="8">
    <source>
        <dbReference type="ARBA" id="ARBA00022958"/>
    </source>
</evidence>
<feature type="binding site" evidence="10">
    <location>
        <position position="227"/>
    </location>
    <ligand>
        <name>K(+)</name>
        <dbReference type="ChEBI" id="CHEBI:29103"/>
    </ligand>
</feature>
<evidence type="ECO:0000259" key="12">
    <source>
        <dbReference type="PROSITE" id="PS51709"/>
    </source>
</evidence>
<dbReference type="HAMAP" id="MF_00379">
    <property type="entry name" value="GTPase_MnmE"/>
    <property type="match status" value="1"/>
</dbReference>
<evidence type="ECO:0000313" key="14">
    <source>
        <dbReference type="Proteomes" id="UP000234253"/>
    </source>
</evidence>
<dbReference type="Pfam" id="PF12631">
    <property type="entry name" value="MnmE_helical"/>
    <property type="match status" value="1"/>
</dbReference>
<dbReference type="Gene3D" id="3.40.50.300">
    <property type="entry name" value="P-loop containing nucleotide triphosphate hydrolases"/>
    <property type="match status" value="1"/>
</dbReference>
<feature type="binding site" evidence="10">
    <location>
        <position position="251"/>
    </location>
    <ligand>
        <name>K(+)</name>
        <dbReference type="ChEBI" id="CHEBI:29103"/>
    </ligand>
</feature>
<feature type="binding site" evidence="10">
    <location>
        <begin position="246"/>
        <end position="252"/>
    </location>
    <ligand>
        <name>GTP</name>
        <dbReference type="ChEBI" id="CHEBI:37565"/>
    </ligand>
</feature>
<gene>
    <name evidence="10" type="primary">mnmE</name>
    <name evidence="10" type="synonym">trmE</name>
    <name evidence="13" type="ORF">CEX73_02380</name>
</gene>
<dbReference type="EC" id="3.6.-.-" evidence="10"/>
<evidence type="ECO:0000256" key="9">
    <source>
        <dbReference type="ARBA" id="ARBA00023134"/>
    </source>
</evidence>
<dbReference type="GO" id="GO:0003924">
    <property type="term" value="F:GTPase activity"/>
    <property type="evidence" value="ECO:0007669"/>
    <property type="project" value="UniProtKB-UniRule"/>
</dbReference>
<dbReference type="InterPro" id="IPR004520">
    <property type="entry name" value="GTPase_MnmE"/>
</dbReference>
<comment type="caution">
    <text evidence="13">The sequence shown here is derived from an EMBL/GenBank/DDBJ whole genome shotgun (WGS) entry which is preliminary data.</text>
</comment>
<comment type="cofactor">
    <cofactor evidence="10">
        <name>K(+)</name>
        <dbReference type="ChEBI" id="CHEBI:29103"/>
    </cofactor>
    <text evidence="10">Binds 1 potassium ion per subunit.</text>
</comment>
<comment type="caution">
    <text evidence="10">Lacks conserved residue(s) required for the propagation of feature annotation.</text>
</comment>